<dbReference type="eggNOG" id="COG3025">
    <property type="taxonomic scope" value="Bacteria"/>
</dbReference>
<dbReference type="SUPFAM" id="SSF55154">
    <property type="entry name" value="CYTH-like phosphatases"/>
    <property type="match status" value="1"/>
</dbReference>
<evidence type="ECO:0000259" key="1">
    <source>
        <dbReference type="PROSITE" id="PS51707"/>
    </source>
</evidence>
<dbReference type="InterPro" id="IPR038186">
    <property type="entry name" value="CHAD_dom_sf"/>
</dbReference>
<dbReference type="Gene3D" id="1.40.20.10">
    <property type="entry name" value="CHAD domain"/>
    <property type="match status" value="1"/>
</dbReference>
<dbReference type="InterPro" id="IPR033469">
    <property type="entry name" value="CYTH-like_dom_sf"/>
</dbReference>
<dbReference type="PROSITE" id="PS51708">
    <property type="entry name" value="CHAD"/>
    <property type="match status" value="1"/>
</dbReference>
<dbReference type="EMBL" id="JFYZ01000015">
    <property type="protein sequence ID" value="EZP80843.1"/>
    <property type="molecule type" value="Genomic_DNA"/>
</dbReference>
<dbReference type="Pfam" id="PF05235">
    <property type="entry name" value="CHAD"/>
    <property type="match status" value="1"/>
</dbReference>
<dbReference type="PROSITE" id="PS51707">
    <property type="entry name" value="CYTH"/>
    <property type="match status" value="1"/>
</dbReference>
<comment type="caution">
    <text evidence="3">The sequence shown here is derived from an EMBL/GenBank/DDBJ whole genome shotgun (WGS) entry which is preliminary data.</text>
</comment>
<name>A0A031JVN8_9SPHN</name>
<dbReference type="PANTHER" id="PTHR39569:SF1">
    <property type="entry name" value="INORGANIC TRIPHOSPHATASE"/>
    <property type="match status" value="1"/>
</dbReference>
<evidence type="ECO:0000313" key="4">
    <source>
        <dbReference type="Proteomes" id="UP000024329"/>
    </source>
</evidence>
<dbReference type="GO" id="GO:0050355">
    <property type="term" value="F:inorganic triphosphate phosphatase activity"/>
    <property type="evidence" value="ECO:0007669"/>
    <property type="project" value="InterPro"/>
</dbReference>
<dbReference type="InterPro" id="IPR007899">
    <property type="entry name" value="CHAD_dom"/>
</dbReference>
<dbReference type="STRING" id="158500.BES08_10720"/>
<feature type="domain" description="CHAD" evidence="2">
    <location>
        <begin position="211"/>
        <end position="486"/>
    </location>
</feature>
<dbReference type="AlphaFoldDB" id="A0A031JVN8"/>
<dbReference type="eggNOG" id="COG5607">
    <property type="taxonomic scope" value="Bacteria"/>
</dbReference>
<dbReference type="PATRIC" id="fig|158500.4.peg.3328"/>
<gene>
    <name evidence="3" type="ORF">BV97_03266</name>
</gene>
<dbReference type="Gene3D" id="2.40.320.10">
    <property type="entry name" value="Hypothetical Protein Pfu-838710-001"/>
    <property type="match status" value="1"/>
</dbReference>
<protein>
    <submittedName>
        <fullName evidence="3">Putative ceramide glucosyltransferase</fullName>
    </submittedName>
</protein>
<dbReference type="GO" id="GO:0016740">
    <property type="term" value="F:transferase activity"/>
    <property type="evidence" value="ECO:0007669"/>
    <property type="project" value="UniProtKB-KW"/>
</dbReference>
<organism evidence="3 4">
    <name type="scientific">Novosphingobium resinovorum</name>
    <dbReference type="NCBI Taxonomy" id="158500"/>
    <lineage>
        <taxon>Bacteria</taxon>
        <taxon>Pseudomonadati</taxon>
        <taxon>Pseudomonadota</taxon>
        <taxon>Alphaproteobacteria</taxon>
        <taxon>Sphingomonadales</taxon>
        <taxon>Sphingomonadaceae</taxon>
        <taxon>Novosphingobium</taxon>
    </lineage>
</organism>
<dbReference type="PANTHER" id="PTHR39569">
    <property type="entry name" value="INORGANIC TRIPHOSPHATASE"/>
    <property type="match status" value="1"/>
</dbReference>
<accession>A0A031JVN8</accession>
<feature type="domain" description="CYTH" evidence="1">
    <location>
        <begin position="8"/>
        <end position="197"/>
    </location>
</feature>
<dbReference type="RefSeq" id="WP_236727379.1">
    <property type="nucleotide sequence ID" value="NZ_JFYZ01000015.1"/>
</dbReference>
<sequence>MTPKPSRGMEMELKLELDAAGMDALGASELLAAAPGAVSQRAIYFDTPDQSLLRGGLSLRIRREGDRRVQTVKASGATAGLFVRPEWEFKVADDQPVLDHTSPVRALIGTGTEAIAPVFAVENERRQWMDGGIEISLDDGRVIAGDRKTSFAEVELEHKSGDPAAIFALARKIDAVAPVQLGVMSKAERGYRLLGPAPTATKAHRVALDESMTVASALQAIGFACLRHYRLNLPLVLDHRDASALHQARVAIRRLRSALTIHKSVFVDRTVPRLNTELRWLAAELGKARDIDVLLKRTGQSAIRTQLLEARAAAYDAVGIALQSARARGLMIDLLEWLSMGEWLRDDTNAEAAATPVPGFAARTLRKLRKKVKRQGHGLEALDDESRHELRKSAKKLRYATEFFAALYDRKRDRRRFKRFLSALEDLQDSLGDLNDLSAASETLRRLGITGGDADGRAGDPKAKAALLEQAAAHHDSLIGAKRFWT</sequence>
<dbReference type="SMART" id="SM00880">
    <property type="entry name" value="CHAD"/>
    <property type="match status" value="1"/>
</dbReference>
<dbReference type="InterPro" id="IPR039013">
    <property type="entry name" value="YgiF"/>
</dbReference>
<evidence type="ECO:0000313" key="3">
    <source>
        <dbReference type="EMBL" id="EZP80843.1"/>
    </source>
</evidence>
<dbReference type="GO" id="GO:0046872">
    <property type="term" value="F:metal ion binding"/>
    <property type="evidence" value="ECO:0007669"/>
    <property type="project" value="TreeGrafter"/>
</dbReference>
<dbReference type="InterPro" id="IPR023577">
    <property type="entry name" value="CYTH_domain"/>
</dbReference>
<evidence type="ECO:0000259" key="2">
    <source>
        <dbReference type="PROSITE" id="PS51708"/>
    </source>
</evidence>
<reference evidence="3 4" key="1">
    <citation type="submission" date="2014-03" db="EMBL/GenBank/DDBJ databases">
        <title>Whole genome sequence of Novosphingobium resinovorum KF1.</title>
        <authorList>
            <person name="Gan H.M."/>
            <person name="Gan H.Y."/>
            <person name="Chew T.H."/>
            <person name="Savka M.A."/>
        </authorList>
    </citation>
    <scope>NUCLEOTIDE SEQUENCE [LARGE SCALE GENOMIC DNA]</scope>
    <source>
        <strain evidence="3 4">KF1</strain>
    </source>
</reference>
<dbReference type="Pfam" id="PF01928">
    <property type="entry name" value="CYTH"/>
    <property type="match status" value="1"/>
</dbReference>
<proteinExistence type="predicted"/>
<dbReference type="Proteomes" id="UP000024329">
    <property type="component" value="Unassembled WGS sequence"/>
</dbReference>
<dbReference type="SMART" id="SM01118">
    <property type="entry name" value="CYTH"/>
    <property type="match status" value="1"/>
</dbReference>
<dbReference type="CDD" id="cd07756">
    <property type="entry name" value="CYTH-like_Pase_CHAD"/>
    <property type="match status" value="1"/>
</dbReference>
<keyword evidence="3" id="KW-0808">Transferase</keyword>